<evidence type="ECO:0000313" key="3">
    <source>
        <dbReference type="EMBL" id="KAJ3561646.1"/>
    </source>
</evidence>
<evidence type="ECO:0000259" key="2">
    <source>
        <dbReference type="Pfam" id="PF00134"/>
    </source>
</evidence>
<gene>
    <name evidence="3" type="ORF">NP233_g10072</name>
</gene>
<dbReference type="InterPro" id="IPR036915">
    <property type="entry name" value="Cyclin-like_sf"/>
</dbReference>
<feature type="region of interest" description="Disordered" evidence="1">
    <location>
        <begin position="260"/>
        <end position="288"/>
    </location>
</feature>
<dbReference type="SUPFAM" id="SSF47954">
    <property type="entry name" value="Cyclin-like"/>
    <property type="match status" value="1"/>
</dbReference>
<dbReference type="GO" id="GO:0000307">
    <property type="term" value="C:cyclin-dependent protein kinase holoenzyme complex"/>
    <property type="evidence" value="ECO:0007669"/>
    <property type="project" value="TreeGrafter"/>
</dbReference>
<protein>
    <recommendedName>
        <fullName evidence="2">Cyclin N-terminal domain-containing protein</fullName>
    </recommendedName>
</protein>
<feature type="compositionally biased region" description="Low complexity" evidence="1">
    <location>
        <begin position="186"/>
        <end position="213"/>
    </location>
</feature>
<dbReference type="PANTHER" id="PTHR15615:SF108">
    <property type="entry name" value="PROTEIN CNPPD1"/>
    <property type="match status" value="1"/>
</dbReference>
<dbReference type="GO" id="GO:0019901">
    <property type="term" value="F:protein kinase binding"/>
    <property type="evidence" value="ECO:0007669"/>
    <property type="project" value="InterPro"/>
</dbReference>
<accession>A0AAD5VMN8</accession>
<dbReference type="PANTHER" id="PTHR15615">
    <property type="match status" value="1"/>
</dbReference>
<dbReference type="InterPro" id="IPR006671">
    <property type="entry name" value="Cyclin_N"/>
</dbReference>
<feature type="region of interest" description="Disordered" evidence="1">
    <location>
        <begin position="177"/>
        <end position="224"/>
    </location>
</feature>
<feature type="compositionally biased region" description="Basic residues" evidence="1">
    <location>
        <begin position="272"/>
        <end position="288"/>
    </location>
</feature>
<reference evidence="3" key="1">
    <citation type="submission" date="2022-07" db="EMBL/GenBank/DDBJ databases">
        <title>Genome Sequence of Leucocoprinus birnbaumii.</title>
        <authorList>
            <person name="Buettner E."/>
        </authorList>
    </citation>
    <scope>NUCLEOTIDE SEQUENCE</scope>
    <source>
        <strain evidence="3">VT141</strain>
    </source>
</reference>
<dbReference type="Gene3D" id="1.10.472.10">
    <property type="entry name" value="Cyclin-like"/>
    <property type="match status" value="1"/>
</dbReference>
<dbReference type="EMBL" id="JANIEX010000974">
    <property type="protein sequence ID" value="KAJ3561646.1"/>
    <property type="molecule type" value="Genomic_DNA"/>
</dbReference>
<dbReference type="Proteomes" id="UP001213000">
    <property type="component" value="Unassembled WGS sequence"/>
</dbReference>
<comment type="caution">
    <text evidence="3">The sequence shown here is derived from an EMBL/GenBank/DDBJ whole genome shotgun (WGS) entry which is preliminary data.</text>
</comment>
<dbReference type="InterPro" id="IPR013922">
    <property type="entry name" value="Cyclin_PHO80-like"/>
</dbReference>
<evidence type="ECO:0000256" key="1">
    <source>
        <dbReference type="SAM" id="MobiDB-lite"/>
    </source>
</evidence>
<evidence type="ECO:0000313" key="4">
    <source>
        <dbReference type="Proteomes" id="UP001213000"/>
    </source>
</evidence>
<proteinExistence type="predicted"/>
<organism evidence="3 4">
    <name type="scientific">Leucocoprinus birnbaumii</name>
    <dbReference type="NCBI Taxonomy" id="56174"/>
    <lineage>
        <taxon>Eukaryota</taxon>
        <taxon>Fungi</taxon>
        <taxon>Dikarya</taxon>
        <taxon>Basidiomycota</taxon>
        <taxon>Agaricomycotina</taxon>
        <taxon>Agaricomycetes</taxon>
        <taxon>Agaricomycetidae</taxon>
        <taxon>Agaricales</taxon>
        <taxon>Agaricineae</taxon>
        <taxon>Agaricaceae</taxon>
        <taxon>Leucocoprinus</taxon>
    </lineage>
</organism>
<feature type="domain" description="Cyclin N-terminal" evidence="2">
    <location>
        <begin position="57"/>
        <end position="157"/>
    </location>
</feature>
<sequence>MSSPHEVTSSPSTYSGSSSSSSKRLSDYEPLAKICASFVLELFAPESFSDTRKPFETLPYFIARAFSQSQLPEANALAALTLLQRLKSHSPTRSLSSAAKGREAERLFLSSYIAATKVLSDDRYRLQFWVVVGQNKFSTDELAQMEKEFFEGLEWDVRIDDATLAIYQLLVERRKQVDETKNKPRSSSMESHSSAGSLDSADSSSTGSSLSSTMPSTPADPALSDPVIAAGLLRMKESEENMASLDQRIEELQKKFDSLAASAPCRSQAHSPKPHRHGLREKLRHVFH</sequence>
<feature type="compositionally biased region" description="Low complexity" evidence="1">
    <location>
        <begin position="9"/>
        <end position="23"/>
    </location>
</feature>
<name>A0AAD5VMN8_9AGAR</name>
<feature type="region of interest" description="Disordered" evidence="1">
    <location>
        <begin position="1"/>
        <end position="25"/>
    </location>
</feature>
<keyword evidence="4" id="KW-1185">Reference proteome</keyword>
<dbReference type="GO" id="GO:0016538">
    <property type="term" value="F:cyclin-dependent protein serine/threonine kinase regulator activity"/>
    <property type="evidence" value="ECO:0007669"/>
    <property type="project" value="TreeGrafter"/>
</dbReference>
<dbReference type="Pfam" id="PF00134">
    <property type="entry name" value="Cyclin_N"/>
    <property type="match status" value="1"/>
</dbReference>
<dbReference type="GO" id="GO:0005634">
    <property type="term" value="C:nucleus"/>
    <property type="evidence" value="ECO:0007669"/>
    <property type="project" value="TreeGrafter"/>
</dbReference>
<dbReference type="AlphaFoldDB" id="A0AAD5VMN8"/>
<dbReference type="CDD" id="cd20557">
    <property type="entry name" value="CYCLIN_ScPCL1-like"/>
    <property type="match status" value="1"/>
</dbReference>